<gene>
    <name evidence="5" type="primary">LOC103519516</name>
</gene>
<dbReference type="SUPFAM" id="SSF50630">
    <property type="entry name" value="Acid proteases"/>
    <property type="match status" value="1"/>
</dbReference>
<dbReference type="KEGG" id="dci:103519516"/>
<dbReference type="SUPFAM" id="SSF56672">
    <property type="entry name" value="DNA/RNA polymerases"/>
    <property type="match status" value="1"/>
</dbReference>
<dbReference type="InterPro" id="IPR001995">
    <property type="entry name" value="Peptidase_A2_cat"/>
</dbReference>
<dbReference type="InterPro" id="IPR000477">
    <property type="entry name" value="RT_dom"/>
</dbReference>
<dbReference type="CDD" id="cd01647">
    <property type="entry name" value="RT_LTR"/>
    <property type="match status" value="1"/>
</dbReference>
<dbReference type="GO" id="GO:0006508">
    <property type="term" value="P:proteolysis"/>
    <property type="evidence" value="ECO:0007669"/>
    <property type="project" value="InterPro"/>
</dbReference>
<dbReference type="PaxDb" id="121845-A0A3Q0JEA7"/>
<evidence type="ECO:0000256" key="1">
    <source>
        <dbReference type="ARBA" id="ARBA00022801"/>
    </source>
</evidence>
<reference evidence="5" key="1">
    <citation type="submission" date="2025-08" db="UniProtKB">
        <authorList>
            <consortium name="RefSeq"/>
        </authorList>
    </citation>
    <scope>IDENTIFICATION</scope>
</reference>
<feature type="domain" description="Reverse transcriptase" evidence="3">
    <location>
        <begin position="484"/>
        <end position="661"/>
    </location>
</feature>
<dbReference type="InterPro" id="IPR021109">
    <property type="entry name" value="Peptidase_aspartic_dom_sf"/>
</dbReference>
<accession>A0A3Q0JEA7</accession>
<dbReference type="Pfam" id="PF00078">
    <property type="entry name" value="RVT_1"/>
    <property type="match status" value="1"/>
</dbReference>
<dbReference type="GO" id="GO:0004190">
    <property type="term" value="F:aspartic-type endopeptidase activity"/>
    <property type="evidence" value="ECO:0007669"/>
    <property type="project" value="InterPro"/>
</dbReference>
<proteinExistence type="predicted"/>
<dbReference type="InterPro" id="IPR050951">
    <property type="entry name" value="Retrovirus_Pol_polyprotein"/>
</dbReference>
<dbReference type="FunFam" id="3.30.70.270:FF:000026">
    <property type="entry name" value="Transposon Ty3-G Gag-Pol polyprotein"/>
    <property type="match status" value="1"/>
</dbReference>
<organism evidence="4 5">
    <name type="scientific">Diaphorina citri</name>
    <name type="common">Asian citrus psyllid</name>
    <dbReference type="NCBI Taxonomy" id="121845"/>
    <lineage>
        <taxon>Eukaryota</taxon>
        <taxon>Metazoa</taxon>
        <taxon>Ecdysozoa</taxon>
        <taxon>Arthropoda</taxon>
        <taxon>Hexapoda</taxon>
        <taxon>Insecta</taxon>
        <taxon>Pterygota</taxon>
        <taxon>Neoptera</taxon>
        <taxon>Paraneoptera</taxon>
        <taxon>Hemiptera</taxon>
        <taxon>Sternorrhyncha</taxon>
        <taxon>Psylloidea</taxon>
        <taxon>Psyllidae</taxon>
        <taxon>Diaphorininae</taxon>
        <taxon>Diaphorina</taxon>
    </lineage>
</organism>
<evidence type="ECO:0000313" key="4">
    <source>
        <dbReference type="Proteomes" id="UP000079169"/>
    </source>
</evidence>
<evidence type="ECO:0000313" key="5">
    <source>
        <dbReference type="RefSeq" id="XP_026686786.1"/>
    </source>
</evidence>
<sequence length="797" mass="91532">MATRTGSNACPALCFTRFTSKEIADNERRFQLYISANELDGKPEATKVAHLRLSLEDKVNDLIDSFNLEQVTVRSIFEKLKQELTPKANVSHEKYKFFGRSQQEGESFNDFYIDLLNISKHCEFGDQQESNLKARIVYGVKCTALQERLMRNPDLSLKDVVNYCRSTEDAKNKSEEINGHHNHNEIQQLSSKFKPKLGRKIHHGSNFHRESNFQKGSNFQKPIEQQPYHCKKCSTVHSRAQCPAFGKTCRKCNGLHHFASVCRRKNFPRRNVHALEENSDDCFRIVDAISVDTLSKQQWYQTFEFNGTKVSFKLDTGADVSVLPVSVLNSIDPHWSSRIKKNNTVCEAFGGFPLKIIGAIKLKFVSKTASCQVEVLVMPDSKGIIPILGREACENLGLVHRVLRVNSTVDGVNTSGTCDSGESNTKAMFPLERYEKVFVGLGKFPQKYKIRTNDKVMPTVKPPRRVAFALLEKLKLTLKNMTEKEVIEPVDQPKSWCSNLVIIEKKSGDLRLCLDPADLNQCVEREYYQIPTLEEIKTQLSGKKWFSVLDLREGFHQISLDDDSKDLCCFSTPFGYHRFLRLPFGLNSAPEVFMKFNVECFKGIKNLIIYFDDFLIATEDLDSHKKTLHEVFQRALELNIKFNKEKMQLMKTEFKYLGHIFSEKGCQLDKDRVEAVKNLKVPKNVKELQSLLGMYNYMREFIPKIADLTAPLRVLLKKNVEWHWTNAQQKAFENLKEIVSNPPVLKNFDPNQDVIIQTDTLRKICPWNKVDLTLIQRNLTFLLHLGLPPLLPKDSKT</sequence>
<dbReference type="InterPro" id="IPR041577">
    <property type="entry name" value="RT_RNaseH_2"/>
</dbReference>
<dbReference type="Gene3D" id="3.10.10.10">
    <property type="entry name" value="HIV Type 1 Reverse Transcriptase, subunit A, domain 1"/>
    <property type="match status" value="1"/>
</dbReference>
<dbReference type="GeneID" id="103519516"/>
<name>A0A3Q0JEA7_DIACI</name>
<dbReference type="InterPro" id="IPR043502">
    <property type="entry name" value="DNA/RNA_pol_sf"/>
</dbReference>
<dbReference type="Pfam" id="PF17919">
    <property type="entry name" value="RT_RNaseH_2"/>
    <property type="match status" value="1"/>
</dbReference>
<evidence type="ECO:0000259" key="2">
    <source>
        <dbReference type="PROSITE" id="PS50175"/>
    </source>
</evidence>
<keyword evidence="4" id="KW-1185">Reference proteome</keyword>
<dbReference type="InterPro" id="IPR043128">
    <property type="entry name" value="Rev_trsase/Diguanyl_cyclase"/>
</dbReference>
<dbReference type="PANTHER" id="PTHR37984:SF9">
    <property type="entry name" value="INTEGRASE CATALYTIC DOMAIN-CONTAINING PROTEIN"/>
    <property type="match status" value="1"/>
</dbReference>
<dbReference type="Gene3D" id="3.30.70.270">
    <property type="match status" value="2"/>
</dbReference>
<dbReference type="Gene3D" id="2.40.70.10">
    <property type="entry name" value="Acid Proteases"/>
    <property type="match status" value="1"/>
</dbReference>
<dbReference type="STRING" id="121845.A0A3Q0JEA7"/>
<keyword evidence="1" id="KW-0378">Hydrolase</keyword>
<protein>
    <submittedName>
        <fullName evidence="5">Uncharacterized protein K02A2.6-like</fullName>
    </submittedName>
</protein>
<dbReference type="PROSITE" id="PS50878">
    <property type="entry name" value="RT_POL"/>
    <property type="match status" value="1"/>
</dbReference>
<evidence type="ECO:0000259" key="3">
    <source>
        <dbReference type="PROSITE" id="PS50878"/>
    </source>
</evidence>
<dbReference type="PANTHER" id="PTHR37984">
    <property type="entry name" value="PROTEIN CBG26694"/>
    <property type="match status" value="1"/>
</dbReference>
<dbReference type="AlphaFoldDB" id="A0A3Q0JEA7"/>
<dbReference type="RefSeq" id="XP_026686786.1">
    <property type="nucleotide sequence ID" value="XM_026830985.1"/>
</dbReference>
<feature type="domain" description="Peptidase A2" evidence="2">
    <location>
        <begin position="310"/>
        <end position="392"/>
    </location>
</feature>
<dbReference type="PROSITE" id="PS50175">
    <property type="entry name" value="ASP_PROT_RETROV"/>
    <property type="match status" value="1"/>
</dbReference>
<dbReference type="Proteomes" id="UP000079169">
    <property type="component" value="Unplaced"/>
</dbReference>
<dbReference type="GO" id="GO:0071897">
    <property type="term" value="P:DNA biosynthetic process"/>
    <property type="evidence" value="ECO:0007669"/>
    <property type="project" value="UniProtKB-ARBA"/>
</dbReference>